<evidence type="ECO:0000313" key="2">
    <source>
        <dbReference type="Proteomes" id="UP000269945"/>
    </source>
</evidence>
<dbReference type="EMBL" id="CYRY02000475">
    <property type="protein sequence ID" value="VCW50002.1"/>
    <property type="molecule type" value="Genomic_DNA"/>
</dbReference>
<dbReference type="Proteomes" id="UP000269945">
    <property type="component" value="Unassembled WGS sequence"/>
</dbReference>
<protein>
    <submittedName>
        <fullName evidence="1">Uncharacterized protein</fullName>
    </submittedName>
</protein>
<comment type="caution">
    <text evidence="1">The sequence shown here is derived from an EMBL/GenBank/DDBJ whole genome shotgun (WGS) entry which is preliminary data.</text>
</comment>
<gene>
    <name evidence="1" type="ORF">BN2614_LOCUS3</name>
</gene>
<proteinExistence type="predicted"/>
<evidence type="ECO:0000313" key="1">
    <source>
        <dbReference type="EMBL" id="VCW50002.1"/>
    </source>
</evidence>
<organism evidence="1 2">
    <name type="scientific">Gulo gulo</name>
    <name type="common">Wolverine</name>
    <name type="synonym">Gluton</name>
    <dbReference type="NCBI Taxonomy" id="48420"/>
    <lineage>
        <taxon>Eukaryota</taxon>
        <taxon>Metazoa</taxon>
        <taxon>Chordata</taxon>
        <taxon>Craniata</taxon>
        <taxon>Vertebrata</taxon>
        <taxon>Euteleostomi</taxon>
        <taxon>Mammalia</taxon>
        <taxon>Eutheria</taxon>
        <taxon>Laurasiatheria</taxon>
        <taxon>Carnivora</taxon>
        <taxon>Caniformia</taxon>
        <taxon>Musteloidea</taxon>
        <taxon>Mustelidae</taxon>
        <taxon>Guloninae</taxon>
        <taxon>Gulo</taxon>
    </lineage>
</organism>
<accession>A0A9X9PT84</accession>
<keyword evidence="2" id="KW-1185">Reference proteome</keyword>
<reference evidence="1 2" key="1">
    <citation type="submission" date="2018-10" db="EMBL/GenBank/DDBJ databases">
        <authorList>
            <person name="Ekblom R."/>
            <person name="Jareborg N."/>
        </authorList>
    </citation>
    <scope>NUCLEOTIDE SEQUENCE [LARGE SCALE GENOMIC DNA]</scope>
    <source>
        <tissue evidence="1">Muscle</tissue>
    </source>
</reference>
<sequence>MVLSVSRLRSFSNVSGEYKEAEEGWIDDSRQDEPLRASLLCQLLPELRNLCSPALCPFLVSK</sequence>
<name>A0A9X9PT84_GULGU</name>
<dbReference type="AlphaFoldDB" id="A0A9X9PT84"/>